<gene>
    <name evidence="2" type="ORF">M0811_13477</name>
</gene>
<evidence type="ECO:0000313" key="3">
    <source>
        <dbReference type="Proteomes" id="UP001149090"/>
    </source>
</evidence>
<dbReference type="Proteomes" id="UP001149090">
    <property type="component" value="Unassembled WGS sequence"/>
</dbReference>
<keyword evidence="3" id="KW-1185">Reference proteome</keyword>
<comment type="caution">
    <text evidence="2">The sequence shown here is derived from an EMBL/GenBank/DDBJ whole genome shotgun (WGS) entry which is preliminary data.</text>
</comment>
<evidence type="ECO:0000313" key="2">
    <source>
        <dbReference type="EMBL" id="KAJ5066540.1"/>
    </source>
</evidence>
<evidence type="ECO:0000256" key="1">
    <source>
        <dbReference type="SAM" id="Coils"/>
    </source>
</evidence>
<proteinExistence type="predicted"/>
<organism evidence="2 3">
    <name type="scientific">Anaeramoeba ignava</name>
    <name type="common">Anaerobic marine amoeba</name>
    <dbReference type="NCBI Taxonomy" id="1746090"/>
    <lineage>
        <taxon>Eukaryota</taxon>
        <taxon>Metamonada</taxon>
        <taxon>Anaeramoebidae</taxon>
        <taxon>Anaeramoeba</taxon>
    </lineage>
</organism>
<feature type="coiled-coil region" evidence="1">
    <location>
        <begin position="6"/>
        <end position="68"/>
    </location>
</feature>
<keyword evidence="1" id="KW-0175">Coiled coil</keyword>
<dbReference type="EMBL" id="JAPDFW010000140">
    <property type="protein sequence ID" value="KAJ5066540.1"/>
    <property type="molecule type" value="Genomic_DNA"/>
</dbReference>
<accession>A0A9Q0L6Y5</accession>
<reference evidence="2" key="1">
    <citation type="submission" date="2022-10" db="EMBL/GenBank/DDBJ databases">
        <title>Novel sulphate-reducing endosymbionts in the free-living metamonad Anaeramoeba.</title>
        <authorList>
            <person name="Jerlstrom-Hultqvist J."/>
            <person name="Cepicka I."/>
            <person name="Gallot-Lavallee L."/>
            <person name="Salas-Leiva D."/>
            <person name="Curtis B.A."/>
            <person name="Zahonova K."/>
            <person name="Pipaliya S."/>
            <person name="Dacks J."/>
            <person name="Roger A.J."/>
        </authorList>
    </citation>
    <scope>NUCLEOTIDE SEQUENCE</scope>
    <source>
        <strain evidence="2">BMAN</strain>
    </source>
</reference>
<name>A0A9Q0L6Y5_ANAIG</name>
<protein>
    <submittedName>
        <fullName evidence="2">Uncharacterized protein</fullName>
    </submittedName>
</protein>
<dbReference type="AlphaFoldDB" id="A0A9Q0L6Y5"/>
<sequence length="134" mass="16089">MVEQEIQTDQSIISQLEMKIKNYEEEQIRDLQENKTNKLLKNEIDQQIKHLENMRNQTKRELNEAKDLDNYNYIDDDNDNDNDNIDDLFRSSIRVIPKYGIEKPIEIEYPHFLKRSSKVILILEKEIIVNLQIV</sequence>